<dbReference type="STRING" id="660596.DSJ_18580"/>
<name>H3R8Z8_PANSE</name>
<evidence type="ECO:0000313" key="1">
    <source>
        <dbReference type="EMBL" id="ARF51123.1"/>
    </source>
</evidence>
<gene>
    <name evidence="2" type="ORF">CKS_0095</name>
    <name evidence="1" type="ORF">DSJ_18580</name>
</gene>
<keyword evidence="4" id="KW-1185">Reference proteome</keyword>
<evidence type="ECO:0000313" key="2">
    <source>
        <dbReference type="EMBL" id="EHU01661.1"/>
    </source>
</evidence>
<sequence length="62" mass="7007">MSGIDTFEEAKNVSQQLNVLIQVMYSYDLTEHEKDILTGLSLNLSCELTNFCMAGFEKEDAQ</sequence>
<dbReference type="EMBL" id="AHIE01000002">
    <property type="protein sequence ID" value="EHU01661.1"/>
    <property type="molecule type" value="Genomic_DNA"/>
</dbReference>
<reference evidence="2 3" key="1">
    <citation type="journal article" date="2012" name="Mol. Microbiol.">
        <title>The genetic and structural basis of two distinct terminal side branch residues in stewartan and amylovoran exopolysaccharides and their potential role in host adaptation.</title>
        <authorList>
            <person name="Wang X."/>
            <person name="Yang F."/>
            <person name="von Bodman S.B."/>
        </authorList>
    </citation>
    <scope>NUCLEOTIDE SEQUENCE [LARGE SCALE GENOMIC DNA]</scope>
    <source>
        <strain evidence="2 3">DC283</strain>
    </source>
</reference>
<dbReference type="PATRIC" id="fig|660596.6.peg.333"/>
<accession>H3R8Z8</accession>
<dbReference type="AlphaFoldDB" id="H3R8Z8"/>
<proteinExistence type="predicted"/>
<reference evidence="2" key="2">
    <citation type="submission" date="2012-01" db="EMBL/GenBank/DDBJ databases">
        <authorList>
            <person name="Biehl B.S."/>
            <person name="Ding Y."/>
            <person name="Dugan-Rocha S.P."/>
            <person name="Gibbs R.A."/>
            <person name="Glasner J.D."/>
            <person name="Kovar C."/>
            <person name="Muzny D.M."/>
            <person name="Neeno-Eckwall E.C."/>
            <person name="Perna N.T."/>
            <person name="Qin X."/>
            <person name="von Bodman S.B."/>
            <person name="Weinstock G.M."/>
        </authorList>
    </citation>
    <scope>NUCLEOTIDE SEQUENCE</scope>
    <source>
        <strain evidence="2">DC283</strain>
    </source>
</reference>
<evidence type="ECO:0000313" key="4">
    <source>
        <dbReference type="Proteomes" id="UP000192380"/>
    </source>
</evidence>
<dbReference type="Proteomes" id="UP000192380">
    <property type="component" value="Chromosome"/>
</dbReference>
<evidence type="ECO:0000313" key="3">
    <source>
        <dbReference type="Proteomes" id="UP000005050"/>
    </source>
</evidence>
<dbReference type="Proteomes" id="UP000005050">
    <property type="component" value="Unassembled WGS sequence"/>
</dbReference>
<dbReference type="EMBL" id="CP017581">
    <property type="protein sequence ID" value="ARF51123.1"/>
    <property type="molecule type" value="Genomic_DNA"/>
</dbReference>
<protein>
    <submittedName>
        <fullName evidence="2">Uncharacterized protein</fullName>
    </submittedName>
</protein>
<dbReference type="KEGG" id="pstw:DSJ_18580"/>
<dbReference type="RefSeq" id="WP_006117838.1">
    <property type="nucleotide sequence ID" value="NZ_AHIE01000002.1"/>
</dbReference>
<reference evidence="1 4" key="3">
    <citation type="submission" date="2016-10" db="EMBL/GenBank/DDBJ databases">
        <title>Complete Genome Assembly of Pantoea stewartii subsp. stewartii DC283, a Corn Pathogen.</title>
        <authorList>
            <person name="Duong D.A."/>
            <person name="Stevens A.M."/>
            <person name="Jensen R.V."/>
        </authorList>
    </citation>
    <scope>NUCLEOTIDE SEQUENCE [LARGE SCALE GENOMIC DNA]</scope>
    <source>
        <strain evidence="1 4">DC283</strain>
    </source>
</reference>
<organism evidence="2 3">
    <name type="scientific">Pantoea stewartii subsp. stewartii DC283</name>
    <dbReference type="NCBI Taxonomy" id="660596"/>
    <lineage>
        <taxon>Bacteria</taxon>
        <taxon>Pseudomonadati</taxon>
        <taxon>Pseudomonadota</taxon>
        <taxon>Gammaproteobacteria</taxon>
        <taxon>Enterobacterales</taxon>
        <taxon>Erwiniaceae</taxon>
        <taxon>Pantoea</taxon>
    </lineage>
</organism>